<evidence type="ECO:0008006" key="5">
    <source>
        <dbReference type="Google" id="ProtNLM"/>
    </source>
</evidence>
<keyword evidence="4" id="KW-1185">Reference proteome</keyword>
<sequence length="374" mass="42057">MEREAVAKKPSRMKSVRQWLSLRVTQERTKTEASAELLPNHEPSSQLEVDEGAARATPPETASNKNAAASTETGKEDRKDSKDDGDEQGSTTVAQLDNPEAKGESESESEENRPEDDKDDGDAVDKSARDFWKEAWESDELGEAKRALLQGRSGVSKSKDQKPSRADSIELVWLVIENTEAKMINYKARWGSDNGETSLRNAKSILFSALIFKDLLDNVVKFGLTGYCSAAWAVVSFGLTVKPEYPNGSCLQLALHDKELADSTFKACSYLSHSMALYSRMESNYHERKAKQEKQLEDAWSRYIRPFLSRVKKFILSLAGQPLRDLETKINEEKSALEDWQNQVSRELADEAREEIMEIRTNTEVILRRVDGLA</sequence>
<name>A0ABR0FBK0_9PEZI</name>
<organism evidence="3 4">
    <name type="scientific">Podospora bellae-mahoneyi</name>
    <dbReference type="NCBI Taxonomy" id="2093777"/>
    <lineage>
        <taxon>Eukaryota</taxon>
        <taxon>Fungi</taxon>
        <taxon>Dikarya</taxon>
        <taxon>Ascomycota</taxon>
        <taxon>Pezizomycotina</taxon>
        <taxon>Sordariomycetes</taxon>
        <taxon>Sordariomycetidae</taxon>
        <taxon>Sordariales</taxon>
        <taxon>Podosporaceae</taxon>
        <taxon>Podospora</taxon>
    </lineage>
</organism>
<feature type="compositionally biased region" description="Basic and acidic residues" evidence="2">
    <location>
        <begin position="73"/>
        <end position="82"/>
    </location>
</feature>
<reference evidence="3 4" key="1">
    <citation type="journal article" date="2023" name="bioRxiv">
        <title>High-quality genome assemblies of four members of thePodospora anserinaspecies complex.</title>
        <authorList>
            <person name="Ament-Velasquez S.L."/>
            <person name="Vogan A.A."/>
            <person name="Wallerman O."/>
            <person name="Hartmann F."/>
            <person name="Gautier V."/>
            <person name="Silar P."/>
            <person name="Giraud T."/>
            <person name="Johannesson H."/>
        </authorList>
    </citation>
    <scope>NUCLEOTIDE SEQUENCE [LARGE SCALE GENOMIC DNA]</scope>
    <source>
        <strain evidence="3 4">CBS 112042</strain>
    </source>
</reference>
<dbReference type="EMBL" id="JAFFGZ010000008">
    <property type="protein sequence ID" value="KAK4640479.1"/>
    <property type="molecule type" value="Genomic_DNA"/>
</dbReference>
<dbReference type="GeneID" id="87900177"/>
<protein>
    <recommendedName>
        <fullName evidence="5">NWD NACHT-NTPase N-terminal domain-containing protein</fullName>
    </recommendedName>
</protein>
<feature type="compositionally biased region" description="Polar residues" evidence="2">
    <location>
        <begin position="60"/>
        <end position="72"/>
    </location>
</feature>
<evidence type="ECO:0000256" key="1">
    <source>
        <dbReference type="SAM" id="Coils"/>
    </source>
</evidence>
<feature type="region of interest" description="Disordered" evidence="2">
    <location>
        <begin position="24"/>
        <end position="124"/>
    </location>
</feature>
<keyword evidence="1" id="KW-0175">Coiled coil</keyword>
<evidence type="ECO:0000256" key="2">
    <source>
        <dbReference type="SAM" id="MobiDB-lite"/>
    </source>
</evidence>
<evidence type="ECO:0000313" key="4">
    <source>
        <dbReference type="Proteomes" id="UP001322138"/>
    </source>
</evidence>
<gene>
    <name evidence="3" type="ORF">QC761_602405</name>
</gene>
<comment type="caution">
    <text evidence="3">The sequence shown here is derived from an EMBL/GenBank/DDBJ whole genome shotgun (WGS) entry which is preliminary data.</text>
</comment>
<evidence type="ECO:0000313" key="3">
    <source>
        <dbReference type="EMBL" id="KAK4640479.1"/>
    </source>
</evidence>
<feature type="coiled-coil region" evidence="1">
    <location>
        <begin position="323"/>
        <end position="362"/>
    </location>
</feature>
<feature type="compositionally biased region" description="Basic and acidic residues" evidence="2">
    <location>
        <begin position="99"/>
        <end position="124"/>
    </location>
</feature>
<accession>A0ABR0FBK0</accession>
<dbReference type="RefSeq" id="XP_062729455.1">
    <property type="nucleotide sequence ID" value="XM_062880695.1"/>
</dbReference>
<dbReference type="Proteomes" id="UP001322138">
    <property type="component" value="Unassembled WGS sequence"/>
</dbReference>
<proteinExistence type="predicted"/>